<dbReference type="InterPro" id="IPR000994">
    <property type="entry name" value="Pept_M24"/>
</dbReference>
<keyword evidence="10" id="KW-0645">Protease</keyword>
<keyword evidence="5" id="KW-0479">Metal-binding</keyword>
<comment type="catalytic activity">
    <reaction evidence="1">
        <text>Release of any N-terminal amino acid, including proline, that is linked to proline, even from a dipeptide or tripeptide.</text>
        <dbReference type="EC" id="3.4.11.9"/>
    </reaction>
</comment>
<evidence type="ECO:0000256" key="2">
    <source>
        <dbReference type="ARBA" id="ARBA00001936"/>
    </source>
</evidence>
<evidence type="ECO:0000259" key="9">
    <source>
        <dbReference type="SMART" id="SM01011"/>
    </source>
</evidence>
<evidence type="ECO:0000256" key="5">
    <source>
        <dbReference type="ARBA" id="ARBA00022723"/>
    </source>
</evidence>
<dbReference type="CDD" id="cd01087">
    <property type="entry name" value="Prolidase"/>
    <property type="match status" value="1"/>
</dbReference>
<dbReference type="Gene3D" id="3.40.350.10">
    <property type="entry name" value="Creatinase/prolidase N-terminal domain"/>
    <property type="match status" value="1"/>
</dbReference>
<dbReference type="PANTHER" id="PTHR43226:SF4">
    <property type="entry name" value="XAA-PRO AMINOPEPTIDASE 3"/>
    <property type="match status" value="1"/>
</dbReference>
<dbReference type="EMBL" id="JAERRB010000006">
    <property type="protein sequence ID" value="MBL0743419.1"/>
    <property type="molecule type" value="Genomic_DNA"/>
</dbReference>
<dbReference type="InterPro" id="IPR029149">
    <property type="entry name" value="Creatin/AminoP/Spt16_N"/>
</dbReference>
<comment type="caution">
    <text evidence="10">The sequence shown here is derived from an EMBL/GenBank/DDBJ whole genome shotgun (WGS) entry which is preliminary data.</text>
</comment>
<dbReference type="InterPro" id="IPR007865">
    <property type="entry name" value="Aminopep_P_N"/>
</dbReference>
<dbReference type="Pfam" id="PF00557">
    <property type="entry name" value="Peptidase_M24"/>
    <property type="match status" value="1"/>
</dbReference>
<dbReference type="Pfam" id="PF05195">
    <property type="entry name" value="AMP_N"/>
    <property type="match status" value="1"/>
</dbReference>
<reference evidence="10 11" key="1">
    <citation type="submission" date="2021-01" db="EMBL/GenBank/DDBJ databases">
        <title>Chryseolinea sp. Jin1 Genome sequencing and assembly.</title>
        <authorList>
            <person name="Kim I."/>
        </authorList>
    </citation>
    <scope>NUCLEOTIDE SEQUENCE [LARGE SCALE GENOMIC DNA]</scope>
    <source>
        <strain evidence="10 11">Jin1</strain>
    </source>
</reference>
<proteinExistence type="inferred from homology"/>
<gene>
    <name evidence="10" type="ORF">JI741_19455</name>
</gene>
<dbReference type="InterPro" id="IPR036005">
    <property type="entry name" value="Creatinase/aminopeptidase-like"/>
</dbReference>
<dbReference type="EC" id="3.4.11.9" evidence="4"/>
<feature type="domain" description="Aminopeptidase P N-terminal" evidence="9">
    <location>
        <begin position="27"/>
        <end position="166"/>
    </location>
</feature>
<protein>
    <recommendedName>
        <fullName evidence="4">Xaa-Pro aminopeptidase</fullName>
        <ecNumber evidence="4">3.4.11.9</ecNumber>
    </recommendedName>
</protein>
<comment type="cofactor">
    <cofactor evidence="2">
        <name>Mn(2+)</name>
        <dbReference type="ChEBI" id="CHEBI:29035"/>
    </cofactor>
</comment>
<sequence length="483" mass="54476">MKVLALLACLLLSLPGFSQESRPEDFLTADFHKDRRQKLREKLPPNSVAVFFANPVRNRANDVDFVYHQDPDFYYLTGYKETDAVLFIFKDKQTAANGAAYDEIIFVRPNNESQELWTGKRLGTEGVKSQLGLNQAFSNTTFKKYKVDFTKFSQVLFTDFTNDVRDNALDSADLYSLIEQFKAKANYPSKTPALGIQPEPKKNNLNTTGLDGILNDLRGIKTPQELALIRKAVSISCTSQREVMKAIKPGMSEREIQGIHEFVFKKYQAEDVGYPSIVGAGNNGCILHYEDNYKPAINSKEMILMDLGAEYHGYSADITRTIPVSGKFTPEQKQIYELVLAAQEEAMKICKPGASFYELGVATRKTINKGLKDLGIIAKETDTHSYYPHGCCHHIGLDVHDKGTTDRLVENMVITIEPGIYIPENSKCDKRWWGIAVRIEDDYLITKDGYDQLSKLAPRKVEDVEALMKQPSALDDFILPDLH</sequence>
<dbReference type="InterPro" id="IPR052433">
    <property type="entry name" value="X-Pro_dipept-like"/>
</dbReference>
<feature type="signal peptide" evidence="8">
    <location>
        <begin position="1"/>
        <end position="18"/>
    </location>
</feature>
<keyword evidence="10" id="KW-0031">Aminopeptidase</keyword>
<keyword evidence="8" id="KW-0732">Signal</keyword>
<dbReference type="SMART" id="SM01011">
    <property type="entry name" value="AMP_N"/>
    <property type="match status" value="1"/>
</dbReference>
<comment type="similarity">
    <text evidence="3">Belongs to the peptidase M24B family.</text>
</comment>
<dbReference type="SUPFAM" id="SSF53092">
    <property type="entry name" value="Creatinase/prolidase N-terminal domain"/>
    <property type="match status" value="1"/>
</dbReference>
<accession>A0ABS1KVM6</accession>
<dbReference type="GO" id="GO:0004177">
    <property type="term" value="F:aminopeptidase activity"/>
    <property type="evidence" value="ECO:0007669"/>
    <property type="project" value="UniProtKB-KW"/>
</dbReference>
<keyword evidence="7" id="KW-0464">Manganese</keyword>
<dbReference type="Proteomes" id="UP000613030">
    <property type="component" value="Unassembled WGS sequence"/>
</dbReference>
<organism evidence="10 11">
    <name type="scientific">Chryseolinea lacunae</name>
    <dbReference type="NCBI Taxonomy" id="2801331"/>
    <lineage>
        <taxon>Bacteria</taxon>
        <taxon>Pseudomonadati</taxon>
        <taxon>Bacteroidota</taxon>
        <taxon>Cytophagia</taxon>
        <taxon>Cytophagales</taxon>
        <taxon>Fulvivirgaceae</taxon>
        <taxon>Chryseolinea</taxon>
    </lineage>
</organism>
<evidence type="ECO:0000256" key="8">
    <source>
        <dbReference type="SAM" id="SignalP"/>
    </source>
</evidence>
<evidence type="ECO:0000313" key="10">
    <source>
        <dbReference type="EMBL" id="MBL0743419.1"/>
    </source>
</evidence>
<evidence type="ECO:0000256" key="6">
    <source>
        <dbReference type="ARBA" id="ARBA00022801"/>
    </source>
</evidence>
<keyword evidence="11" id="KW-1185">Reference proteome</keyword>
<dbReference type="RefSeq" id="WP_202012751.1">
    <property type="nucleotide sequence ID" value="NZ_JAERRB010000006.1"/>
</dbReference>
<evidence type="ECO:0000256" key="3">
    <source>
        <dbReference type="ARBA" id="ARBA00008766"/>
    </source>
</evidence>
<evidence type="ECO:0000256" key="1">
    <source>
        <dbReference type="ARBA" id="ARBA00001424"/>
    </source>
</evidence>
<keyword evidence="6" id="KW-0378">Hydrolase</keyword>
<feature type="chain" id="PRO_5047092970" description="Xaa-Pro aminopeptidase" evidence="8">
    <location>
        <begin position="19"/>
        <end position="483"/>
    </location>
</feature>
<dbReference type="SUPFAM" id="SSF55920">
    <property type="entry name" value="Creatinase/aminopeptidase"/>
    <property type="match status" value="1"/>
</dbReference>
<evidence type="ECO:0000256" key="7">
    <source>
        <dbReference type="ARBA" id="ARBA00023211"/>
    </source>
</evidence>
<dbReference type="PANTHER" id="PTHR43226">
    <property type="entry name" value="XAA-PRO AMINOPEPTIDASE 3"/>
    <property type="match status" value="1"/>
</dbReference>
<dbReference type="Gene3D" id="3.90.230.10">
    <property type="entry name" value="Creatinase/methionine aminopeptidase superfamily"/>
    <property type="match status" value="1"/>
</dbReference>
<evidence type="ECO:0000313" key="11">
    <source>
        <dbReference type="Proteomes" id="UP000613030"/>
    </source>
</evidence>
<evidence type="ECO:0000256" key="4">
    <source>
        <dbReference type="ARBA" id="ARBA00012574"/>
    </source>
</evidence>
<name>A0ABS1KVM6_9BACT</name>